<organism evidence="4 5">
    <name type="scientific">Methylococcus geothermalis</name>
    <dbReference type="NCBI Taxonomy" id="2681310"/>
    <lineage>
        <taxon>Bacteria</taxon>
        <taxon>Pseudomonadati</taxon>
        <taxon>Pseudomonadota</taxon>
        <taxon>Gammaproteobacteria</taxon>
        <taxon>Methylococcales</taxon>
        <taxon>Methylococcaceae</taxon>
        <taxon>Methylococcus</taxon>
    </lineage>
</organism>
<comment type="catalytic activity">
    <reaction evidence="2">
        <text>IMP + diphosphate = hypoxanthine + 5-phospho-alpha-D-ribose 1-diphosphate</text>
        <dbReference type="Rhea" id="RHEA:17973"/>
        <dbReference type="ChEBI" id="CHEBI:17368"/>
        <dbReference type="ChEBI" id="CHEBI:33019"/>
        <dbReference type="ChEBI" id="CHEBI:58017"/>
        <dbReference type="ChEBI" id="CHEBI:58053"/>
        <dbReference type="EC" id="2.4.2.8"/>
    </reaction>
    <physiologicalReaction direction="right-to-left" evidence="2">
        <dbReference type="Rhea" id="RHEA:17975"/>
    </physiologicalReaction>
</comment>
<dbReference type="RefSeq" id="WP_169603065.1">
    <property type="nucleotide sequence ID" value="NZ_CP046565.1"/>
</dbReference>
<keyword evidence="4" id="KW-0808">Transferase</keyword>
<gene>
    <name evidence="4" type="ORF">GNH96_07220</name>
</gene>
<evidence type="ECO:0000313" key="5">
    <source>
        <dbReference type="Proteomes" id="UP000503004"/>
    </source>
</evidence>
<evidence type="ECO:0000313" key="4">
    <source>
        <dbReference type="EMBL" id="QJD29782.1"/>
    </source>
</evidence>
<reference evidence="5" key="1">
    <citation type="submission" date="2019-12" db="EMBL/GenBank/DDBJ databases">
        <authorList>
            <person name="Awala S.I."/>
            <person name="Rhee S.K."/>
        </authorList>
    </citation>
    <scope>NUCLEOTIDE SEQUENCE [LARGE SCALE GENOMIC DNA]</scope>
    <source>
        <strain evidence="5">IM1</strain>
    </source>
</reference>
<dbReference type="EMBL" id="CP046565">
    <property type="protein sequence ID" value="QJD29782.1"/>
    <property type="molecule type" value="Genomic_DNA"/>
</dbReference>
<dbReference type="InterPro" id="IPR029057">
    <property type="entry name" value="PRTase-like"/>
</dbReference>
<dbReference type="EC" id="2.4.2.8" evidence="4"/>
<dbReference type="GO" id="GO:0046100">
    <property type="term" value="P:hypoxanthine metabolic process"/>
    <property type="evidence" value="ECO:0007669"/>
    <property type="project" value="TreeGrafter"/>
</dbReference>
<dbReference type="AlphaFoldDB" id="A0A858Q7A6"/>
<dbReference type="Pfam" id="PF00156">
    <property type="entry name" value="Pribosyltran"/>
    <property type="match status" value="1"/>
</dbReference>
<evidence type="ECO:0000259" key="3">
    <source>
        <dbReference type="Pfam" id="PF00156"/>
    </source>
</evidence>
<evidence type="ECO:0000256" key="1">
    <source>
        <dbReference type="ARBA" id="ARBA00048811"/>
    </source>
</evidence>
<keyword evidence="5" id="KW-1185">Reference proteome</keyword>
<accession>A0A858Q7A6</accession>
<dbReference type="InterPro" id="IPR050408">
    <property type="entry name" value="HGPRT"/>
</dbReference>
<keyword evidence="4" id="KW-0328">Glycosyltransferase</keyword>
<feature type="domain" description="Phosphoribosyltransferase" evidence="3">
    <location>
        <begin position="18"/>
        <end position="166"/>
    </location>
</feature>
<dbReference type="SUPFAM" id="SSF53271">
    <property type="entry name" value="PRTase-like"/>
    <property type="match status" value="1"/>
</dbReference>
<sequence length="187" mass="20618">MNRLEEIRRVEATAELLHSEAEVERAIARLAAEIGEAIADSNPIVMTILTGGIVFAGKLLTHLRFPLELDAIGASRYRGRTRGGETHWRLEPGLHLKDRTVLLVDDILDEGITLAEVRKHCFELGAARVLIAVLVDKNLGREKPCRADFVGLVTENRYLFGYGLDYKGYLRNAAGIYACTGTESQGA</sequence>
<dbReference type="GO" id="GO:0032264">
    <property type="term" value="P:IMP salvage"/>
    <property type="evidence" value="ECO:0007669"/>
    <property type="project" value="TreeGrafter"/>
</dbReference>
<dbReference type="NCBIfam" id="NF006605">
    <property type="entry name" value="PRK09162.1"/>
    <property type="match status" value="1"/>
</dbReference>
<dbReference type="CDD" id="cd06223">
    <property type="entry name" value="PRTases_typeI"/>
    <property type="match status" value="1"/>
</dbReference>
<dbReference type="GO" id="GO:0005829">
    <property type="term" value="C:cytosol"/>
    <property type="evidence" value="ECO:0007669"/>
    <property type="project" value="TreeGrafter"/>
</dbReference>
<name>A0A858Q7A6_9GAMM</name>
<evidence type="ECO:0000256" key="2">
    <source>
        <dbReference type="ARBA" id="ARBA00049402"/>
    </source>
</evidence>
<dbReference type="GO" id="GO:0000287">
    <property type="term" value="F:magnesium ion binding"/>
    <property type="evidence" value="ECO:0007669"/>
    <property type="project" value="TreeGrafter"/>
</dbReference>
<dbReference type="InterPro" id="IPR000836">
    <property type="entry name" value="PRTase_dom"/>
</dbReference>
<dbReference type="Gene3D" id="3.40.50.2020">
    <property type="match status" value="1"/>
</dbReference>
<protein>
    <submittedName>
        <fullName evidence="4">Hypoxanthine-guanine phosphoribosyltransferase</fullName>
        <ecNumber evidence="4">2.4.2.8</ecNumber>
    </submittedName>
</protein>
<dbReference type="GO" id="GO:0004422">
    <property type="term" value="F:hypoxanthine phosphoribosyltransferase activity"/>
    <property type="evidence" value="ECO:0007669"/>
    <property type="project" value="TreeGrafter"/>
</dbReference>
<proteinExistence type="predicted"/>
<dbReference type="PANTHER" id="PTHR43340:SF1">
    <property type="entry name" value="HYPOXANTHINE PHOSPHORIBOSYLTRANSFERASE"/>
    <property type="match status" value="1"/>
</dbReference>
<dbReference type="KEGG" id="metu:GNH96_07220"/>
<comment type="catalytic activity">
    <reaction evidence="1">
        <text>GMP + diphosphate = guanine + 5-phospho-alpha-D-ribose 1-diphosphate</text>
        <dbReference type="Rhea" id="RHEA:25424"/>
        <dbReference type="ChEBI" id="CHEBI:16235"/>
        <dbReference type="ChEBI" id="CHEBI:33019"/>
        <dbReference type="ChEBI" id="CHEBI:58017"/>
        <dbReference type="ChEBI" id="CHEBI:58115"/>
        <dbReference type="EC" id="2.4.2.8"/>
    </reaction>
    <physiologicalReaction direction="right-to-left" evidence="1">
        <dbReference type="Rhea" id="RHEA:25426"/>
    </physiologicalReaction>
</comment>
<dbReference type="GO" id="GO:0032263">
    <property type="term" value="P:GMP salvage"/>
    <property type="evidence" value="ECO:0007669"/>
    <property type="project" value="TreeGrafter"/>
</dbReference>
<dbReference type="Proteomes" id="UP000503004">
    <property type="component" value="Chromosome"/>
</dbReference>
<dbReference type="GO" id="GO:0006178">
    <property type="term" value="P:guanine salvage"/>
    <property type="evidence" value="ECO:0007669"/>
    <property type="project" value="TreeGrafter"/>
</dbReference>
<dbReference type="PANTHER" id="PTHR43340">
    <property type="entry name" value="HYPOXANTHINE-GUANINE PHOSPHORIBOSYLTRANSFERASE"/>
    <property type="match status" value="1"/>
</dbReference>